<evidence type="ECO:0000313" key="6">
    <source>
        <dbReference type="EMBL" id="PPB80912.1"/>
    </source>
</evidence>
<dbReference type="Pfam" id="PF13545">
    <property type="entry name" value="HTH_Crp_2"/>
    <property type="match status" value="1"/>
</dbReference>
<keyword evidence="7" id="KW-1185">Reference proteome</keyword>
<evidence type="ECO:0000259" key="4">
    <source>
        <dbReference type="PROSITE" id="PS50042"/>
    </source>
</evidence>
<dbReference type="SUPFAM" id="SSF51206">
    <property type="entry name" value="cAMP-binding domain-like"/>
    <property type="match status" value="1"/>
</dbReference>
<evidence type="ECO:0000256" key="3">
    <source>
        <dbReference type="ARBA" id="ARBA00023163"/>
    </source>
</evidence>
<organism evidence="6 7">
    <name type="scientific">Albidovulum inexpectatum</name>
    <dbReference type="NCBI Taxonomy" id="196587"/>
    <lineage>
        <taxon>Bacteria</taxon>
        <taxon>Pseudomonadati</taxon>
        <taxon>Pseudomonadota</taxon>
        <taxon>Alphaproteobacteria</taxon>
        <taxon>Rhodobacterales</taxon>
        <taxon>Paracoccaceae</taxon>
        <taxon>Albidovulum</taxon>
    </lineage>
</organism>
<evidence type="ECO:0000256" key="2">
    <source>
        <dbReference type="ARBA" id="ARBA00023125"/>
    </source>
</evidence>
<evidence type="ECO:0000259" key="5">
    <source>
        <dbReference type="PROSITE" id="PS51063"/>
    </source>
</evidence>
<dbReference type="InterPro" id="IPR000595">
    <property type="entry name" value="cNMP-bd_dom"/>
</dbReference>
<dbReference type="Proteomes" id="UP000239736">
    <property type="component" value="Unassembled WGS sequence"/>
</dbReference>
<feature type="domain" description="HTH crp-type" evidence="5">
    <location>
        <begin position="148"/>
        <end position="212"/>
    </location>
</feature>
<dbReference type="InterPro" id="IPR036388">
    <property type="entry name" value="WH-like_DNA-bd_sf"/>
</dbReference>
<dbReference type="InterPro" id="IPR014710">
    <property type="entry name" value="RmlC-like_jellyroll"/>
</dbReference>
<dbReference type="GO" id="GO:0005829">
    <property type="term" value="C:cytosol"/>
    <property type="evidence" value="ECO:0007669"/>
    <property type="project" value="TreeGrafter"/>
</dbReference>
<evidence type="ECO:0000256" key="1">
    <source>
        <dbReference type="ARBA" id="ARBA00023015"/>
    </source>
</evidence>
<name>A0A2S5JHI0_9RHOB</name>
<dbReference type="PANTHER" id="PTHR24567:SF74">
    <property type="entry name" value="HTH-TYPE TRANSCRIPTIONAL REGULATOR ARCR"/>
    <property type="match status" value="1"/>
</dbReference>
<dbReference type="AlphaFoldDB" id="A0A2S5JHI0"/>
<accession>A0A2S5JHI0</accession>
<dbReference type="InterPro" id="IPR036390">
    <property type="entry name" value="WH_DNA-bd_sf"/>
</dbReference>
<gene>
    <name evidence="6" type="ORF">LV82_01645</name>
</gene>
<dbReference type="PANTHER" id="PTHR24567">
    <property type="entry name" value="CRP FAMILY TRANSCRIPTIONAL REGULATORY PROTEIN"/>
    <property type="match status" value="1"/>
</dbReference>
<dbReference type="InterPro" id="IPR050397">
    <property type="entry name" value="Env_Response_Regulators"/>
</dbReference>
<protein>
    <submittedName>
        <fullName evidence="6">CRP/FNR family transcriptional regulator</fullName>
    </submittedName>
</protein>
<dbReference type="SUPFAM" id="SSF46785">
    <property type="entry name" value="Winged helix' DNA-binding domain"/>
    <property type="match status" value="1"/>
</dbReference>
<feature type="domain" description="Cyclic nucleotide-binding" evidence="4">
    <location>
        <begin position="12"/>
        <end position="134"/>
    </location>
</feature>
<dbReference type="Pfam" id="PF00027">
    <property type="entry name" value="cNMP_binding"/>
    <property type="match status" value="1"/>
</dbReference>
<dbReference type="RefSeq" id="WP_104070674.1">
    <property type="nucleotide sequence ID" value="NZ_PRDS01000004.1"/>
</dbReference>
<reference evidence="6 7" key="1">
    <citation type="submission" date="2018-01" db="EMBL/GenBank/DDBJ databases">
        <title>Genomic Encyclopedia of Archaeal and Bacterial Type Strains, Phase II (KMG-II): from individual species to whole genera.</title>
        <authorList>
            <person name="Goeker M."/>
        </authorList>
    </citation>
    <scope>NUCLEOTIDE SEQUENCE [LARGE SCALE GENOMIC DNA]</scope>
    <source>
        <strain evidence="6 7">DSM 12048</strain>
    </source>
</reference>
<keyword evidence="3" id="KW-0804">Transcription</keyword>
<dbReference type="Gene3D" id="1.10.10.10">
    <property type="entry name" value="Winged helix-like DNA-binding domain superfamily/Winged helix DNA-binding domain"/>
    <property type="match status" value="1"/>
</dbReference>
<keyword evidence="1" id="KW-0805">Transcription regulation</keyword>
<dbReference type="GO" id="GO:0003677">
    <property type="term" value="F:DNA binding"/>
    <property type="evidence" value="ECO:0007669"/>
    <property type="project" value="UniProtKB-KW"/>
</dbReference>
<sequence length="221" mass="24871">MDIENWPDRFVGLSRLSPELKRKLNQSARIRRIKAGTRIFGAGEEPQGMLFLIEGTVRVHQQGDNGRDIVLYRVTGGESCVMTTACLFTHHTYMAEGIAETDVVAAEIPRATFDALVSDSPQFRDFVLWAYSNRIVDLFRLIDDVVFGRMDLRIAERLVQLADENGEARLTHQELAAELGTAREVVSRQLHEFQRRGWIEQGRGRVRLLDADALAAFAASG</sequence>
<dbReference type="Gene3D" id="2.60.120.10">
    <property type="entry name" value="Jelly Rolls"/>
    <property type="match status" value="1"/>
</dbReference>
<dbReference type="OrthoDB" id="9776746at2"/>
<dbReference type="EMBL" id="PRDS01000004">
    <property type="protein sequence ID" value="PPB80912.1"/>
    <property type="molecule type" value="Genomic_DNA"/>
</dbReference>
<dbReference type="PROSITE" id="PS51063">
    <property type="entry name" value="HTH_CRP_2"/>
    <property type="match status" value="1"/>
</dbReference>
<dbReference type="GO" id="GO:0003700">
    <property type="term" value="F:DNA-binding transcription factor activity"/>
    <property type="evidence" value="ECO:0007669"/>
    <property type="project" value="TreeGrafter"/>
</dbReference>
<dbReference type="PROSITE" id="PS50042">
    <property type="entry name" value="CNMP_BINDING_3"/>
    <property type="match status" value="1"/>
</dbReference>
<dbReference type="InterPro" id="IPR012318">
    <property type="entry name" value="HTH_CRP"/>
</dbReference>
<comment type="caution">
    <text evidence="6">The sequence shown here is derived from an EMBL/GenBank/DDBJ whole genome shotgun (WGS) entry which is preliminary data.</text>
</comment>
<dbReference type="CDD" id="cd00038">
    <property type="entry name" value="CAP_ED"/>
    <property type="match status" value="1"/>
</dbReference>
<proteinExistence type="predicted"/>
<dbReference type="SMART" id="SM00419">
    <property type="entry name" value="HTH_CRP"/>
    <property type="match status" value="1"/>
</dbReference>
<keyword evidence="2" id="KW-0238">DNA-binding</keyword>
<evidence type="ECO:0000313" key="7">
    <source>
        <dbReference type="Proteomes" id="UP000239736"/>
    </source>
</evidence>
<dbReference type="SMART" id="SM00100">
    <property type="entry name" value="cNMP"/>
    <property type="match status" value="1"/>
</dbReference>
<dbReference type="InterPro" id="IPR018490">
    <property type="entry name" value="cNMP-bd_dom_sf"/>
</dbReference>